<reference evidence="1" key="1">
    <citation type="submission" date="2021-04" db="EMBL/GenBank/DDBJ databases">
        <authorList>
            <person name="Vanwijnsberghe S."/>
        </authorList>
    </citation>
    <scope>NUCLEOTIDE SEQUENCE</scope>
    <source>
        <strain evidence="1">LMG 31841</strain>
    </source>
</reference>
<protein>
    <submittedName>
        <fullName evidence="1">Uncharacterized protein</fullName>
    </submittedName>
</protein>
<gene>
    <name evidence="1" type="ORF">LMG31841_04705</name>
</gene>
<dbReference type="EMBL" id="CAJQZC010000010">
    <property type="protein sequence ID" value="CAG4917667.1"/>
    <property type="molecule type" value="Genomic_DNA"/>
</dbReference>
<dbReference type="AlphaFoldDB" id="A0A9N8X507"/>
<comment type="caution">
    <text evidence="1">The sequence shown here is derived from an EMBL/GenBank/DDBJ whole genome shotgun (WGS) entry which is preliminary data.</text>
</comment>
<organism evidence="1 2">
    <name type="scientific">Paraburkholderia saeva</name>
    <dbReference type="NCBI Taxonomy" id="2777537"/>
    <lineage>
        <taxon>Bacteria</taxon>
        <taxon>Pseudomonadati</taxon>
        <taxon>Pseudomonadota</taxon>
        <taxon>Betaproteobacteria</taxon>
        <taxon>Burkholderiales</taxon>
        <taxon>Burkholderiaceae</taxon>
        <taxon>Paraburkholderia</taxon>
    </lineage>
</organism>
<sequence>MKPGIGRVVLVADLAGTVVFALEGVPDVTRDKASVQCTGLAPA</sequence>
<name>A0A9N8X507_9BURK</name>
<proteinExistence type="predicted"/>
<evidence type="ECO:0000313" key="2">
    <source>
        <dbReference type="Proteomes" id="UP000789704"/>
    </source>
</evidence>
<dbReference type="Proteomes" id="UP000789704">
    <property type="component" value="Unassembled WGS sequence"/>
</dbReference>
<evidence type="ECO:0000313" key="1">
    <source>
        <dbReference type="EMBL" id="CAG4917667.1"/>
    </source>
</evidence>
<accession>A0A9N8X507</accession>
<keyword evidence="2" id="KW-1185">Reference proteome</keyword>